<sequence length="495" mass="51474">MRNGMRAVAGLVAALAATTLITACGDSKPAGPDWCPTVPGHQVECGVQSRPLVSEKPELGTVAVSYALVRRSNLDAPAAGTIAPNPGGPGVPLIDHAAQATQLSAQLLDDHDLLLVDPRGTGLSSPLDCGADEAGYEIGTREYQQQTVARCAEQLGPRAAGYTSAATADDFDAIRARLGIPKLVLYGISYGTYLMPIYAERHPDTVQSMVLSGAYPPEFDLLSRPNAEAVSLALQRICDRSRACDGATAVADLRTVTQRLAAQPLAIAGRNPLQLSESKFATLAFEVASTSVGADPTQPTLMGALPAALHSAANGDDTGLRQWAEQAGSEPTAENIDLFITVACNDYPNIWKRQSPLNERVQQYRDGLAAAGSDGVGAFSAEGFSAGMRDGGDACIQWPAVTDAYPGRPASALPNVPVLVMSGDLDAITPDANGKRVAAGFPNATFLSVPNTGHVPDLEPSGCITDLVARFIRTGNTGPTSCVDAIPPIAVTPVR</sequence>
<comment type="caution">
    <text evidence="3">The sequence shown here is derived from an EMBL/GenBank/DDBJ whole genome shotgun (WGS) entry which is preliminary data.</text>
</comment>
<dbReference type="Proteomes" id="UP000323876">
    <property type="component" value="Unassembled WGS sequence"/>
</dbReference>
<evidence type="ECO:0000313" key="4">
    <source>
        <dbReference type="Proteomes" id="UP000323876"/>
    </source>
</evidence>
<dbReference type="PROSITE" id="PS51257">
    <property type="entry name" value="PROKAR_LIPOPROTEIN"/>
    <property type="match status" value="1"/>
</dbReference>
<dbReference type="OrthoDB" id="9796770at2"/>
<dbReference type="PANTHER" id="PTHR43798:SF27">
    <property type="entry name" value="HYDROLASE ALPHA_BETA HYDROLASE FOLD FAMILY"/>
    <property type="match status" value="1"/>
</dbReference>
<feature type="signal peptide" evidence="1">
    <location>
        <begin position="1"/>
        <end position="23"/>
    </location>
</feature>
<dbReference type="InterPro" id="IPR029058">
    <property type="entry name" value="AB_hydrolase_fold"/>
</dbReference>
<evidence type="ECO:0000256" key="1">
    <source>
        <dbReference type="SAM" id="SignalP"/>
    </source>
</evidence>
<dbReference type="PANTHER" id="PTHR43798">
    <property type="entry name" value="MONOACYLGLYCEROL LIPASE"/>
    <property type="match status" value="1"/>
</dbReference>
<keyword evidence="4" id="KW-1185">Reference proteome</keyword>
<evidence type="ECO:0000313" key="3">
    <source>
        <dbReference type="EMBL" id="KAA8888622.1"/>
    </source>
</evidence>
<dbReference type="RefSeq" id="WP_150402787.1">
    <property type="nucleotide sequence ID" value="NZ_VXLC01000004.1"/>
</dbReference>
<gene>
    <name evidence="3" type="ORF">F3087_16655</name>
</gene>
<dbReference type="AlphaFoldDB" id="A0A5N0EH30"/>
<evidence type="ECO:0000259" key="2">
    <source>
        <dbReference type="Pfam" id="PF00561"/>
    </source>
</evidence>
<name>A0A5N0EH30_9NOCA</name>
<dbReference type="Gene3D" id="3.40.50.1820">
    <property type="entry name" value="alpha/beta hydrolase"/>
    <property type="match status" value="1"/>
</dbReference>
<dbReference type="GO" id="GO:0016020">
    <property type="term" value="C:membrane"/>
    <property type="evidence" value="ECO:0007669"/>
    <property type="project" value="TreeGrafter"/>
</dbReference>
<dbReference type="EMBL" id="VXLC01000004">
    <property type="protein sequence ID" value="KAA8888622.1"/>
    <property type="molecule type" value="Genomic_DNA"/>
</dbReference>
<keyword evidence="1" id="KW-0732">Signal</keyword>
<reference evidence="3 4" key="1">
    <citation type="submission" date="2019-09" db="EMBL/GenBank/DDBJ databases">
        <authorList>
            <person name="Wang X."/>
        </authorList>
    </citation>
    <scope>NUCLEOTIDE SEQUENCE [LARGE SCALE GENOMIC DNA]</scope>
    <source>
        <strain evidence="3 4">CICC 11023</strain>
    </source>
</reference>
<dbReference type="InterPro" id="IPR050266">
    <property type="entry name" value="AB_hydrolase_sf"/>
</dbReference>
<organism evidence="3 4">
    <name type="scientific">Nocardia colli</name>
    <dbReference type="NCBI Taxonomy" id="2545717"/>
    <lineage>
        <taxon>Bacteria</taxon>
        <taxon>Bacillati</taxon>
        <taxon>Actinomycetota</taxon>
        <taxon>Actinomycetes</taxon>
        <taxon>Mycobacteriales</taxon>
        <taxon>Nocardiaceae</taxon>
        <taxon>Nocardia</taxon>
    </lineage>
</organism>
<dbReference type="Pfam" id="PF00561">
    <property type="entry name" value="Abhydrolase_1"/>
    <property type="match status" value="1"/>
</dbReference>
<accession>A0A5N0EH30</accession>
<dbReference type="InterPro" id="IPR000073">
    <property type="entry name" value="AB_hydrolase_1"/>
</dbReference>
<dbReference type="SUPFAM" id="SSF53474">
    <property type="entry name" value="alpha/beta-Hydrolases"/>
    <property type="match status" value="1"/>
</dbReference>
<keyword evidence="3" id="KW-0378">Hydrolase</keyword>
<protein>
    <submittedName>
        <fullName evidence="3">Alpha/beta hydrolase</fullName>
    </submittedName>
</protein>
<feature type="chain" id="PRO_5039720233" evidence="1">
    <location>
        <begin position="24"/>
        <end position="495"/>
    </location>
</feature>
<proteinExistence type="predicted"/>
<feature type="domain" description="AB hydrolase-1" evidence="2">
    <location>
        <begin position="86"/>
        <end position="455"/>
    </location>
</feature>
<dbReference type="GO" id="GO:0016787">
    <property type="term" value="F:hydrolase activity"/>
    <property type="evidence" value="ECO:0007669"/>
    <property type="project" value="UniProtKB-KW"/>
</dbReference>